<comment type="caution">
    <text evidence="1">The sequence shown here is derived from an EMBL/GenBank/DDBJ whole genome shotgun (WGS) entry which is preliminary data.</text>
</comment>
<gene>
    <name evidence="1" type="ORF">FHX59_002317</name>
</gene>
<sequence length="75" mass="7838">MRHQCGADLAGVRVHRQMDLASGAAPGPAVLTDLPLAFARSSIVIMLSVAAATKRCATSFHSRISMMSEIRAASA</sequence>
<name>A0ABR6FKK8_9BURK</name>
<keyword evidence="2" id="KW-1185">Reference proteome</keyword>
<evidence type="ECO:0000313" key="2">
    <source>
        <dbReference type="Proteomes" id="UP000533533"/>
    </source>
</evidence>
<dbReference type="Proteomes" id="UP000533533">
    <property type="component" value="Unassembled WGS sequence"/>
</dbReference>
<evidence type="ECO:0000313" key="1">
    <source>
        <dbReference type="EMBL" id="MBB2927896.1"/>
    </source>
</evidence>
<reference evidence="1 2" key="1">
    <citation type="submission" date="2020-08" db="EMBL/GenBank/DDBJ databases">
        <title>Genomic Encyclopedia of Type Strains, Phase IV (KMG-V): Genome sequencing to study the core and pangenomes of soil and plant-associated prokaryotes.</title>
        <authorList>
            <person name="Whitman W."/>
        </authorList>
    </citation>
    <scope>NUCLEOTIDE SEQUENCE [LARGE SCALE GENOMIC DNA]</scope>
    <source>
        <strain evidence="1 2">SRMrh-85</strain>
    </source>
</reference>
<organism evidence="1 2">
    <name type="scientific">Paraburkholderia silvatlantica</name>
    <dbReference type="NCBI Taxonomy" id="321895"/>
    <lineage>
        <taxon>Bacteria</taxon>
        <taxon>Pseudomonadati</taxon>
        <taxon>Pseudomonadota</taxon>
        <taxon>Betaproteobacteria</taxon>
        <taxon>Burkholderiales</taxon>
        <taxon>Burkholderiaceae</taxon>
        <taxon>Paraburkholderia</taxon>
    </lineage>
</organism>
<dbReference type="EMBL" id="JACHVZ010000006">
    <property type="protein sequence ID" value="MBB2927896.1"/>
    <property type="molecule type" value="Genomic_DNA"/>
</dbReference>
<proteinExistence type="predicted"/>
<protein>
    <submittedName>
        <fullName evidence="1">Uncharacterized protein</fullName>
    </submittedName>
</protein>
<accession>A0ABR6FKK8</accession>